<sequence length="1022" mass="112518">MSSIRPINRARAILDLFRLEISSRSCARSAVGFAVTLLILTAGFFAPRSLHAQGTGNRTLPGDVYFAMFGPYYDGDYASCVRGFRDSARGGLVSIEGRWVDAICYHTMMGESYNQMGDLTNALDQYTSACKLFLAHRDWLLRVEFPPNIDAENNPRVAITWGAPTRPLKIGRFPEKFQVLFGRIDNQQAANQGGVIAPPSLRPVNVLEIARCIAVSIRRRGELMGPTCEHDPLTGQLVDALARRPGPPNHWAQCLVEIQYGLALASANKSVQAISELQRGLLAGGVLDHPLTSLALLELGRIAFDQEKYDVALTYFMEATYSAAWFDRFDVMEEAFRQAQMTHIISGQPGVFAPAVPASAWAKSKRLRTMNVTLLTGLAENLFVTGDLNNASATIGQARSNLGRGEALQGTMGCRINYQAARIQLAQGNNLGGGTSLVAALGYQRKASPGLFQIALADAMFTSGGVTERLADLLYANVLREPRPRDWQLDPLEVIAIQSTPHPIPMEHWFELALSRKELEKALEIADRIRRHRFHSVVPLGGRLLALRWVLQAPKELLDESAQLQRQDLLNRFAAYDALNQQATAARTALEQLPLLPPDDADQKKQLELFNQLGQVSTGQEHLLNQIALSRAAADQPFPPLRAVKDTQKDLPPGSLVLAFFQTSRNLHGFAFTNEQYAYFTLESPAKLKAEMMDLFKKLSLYDRNAAVPVEDLASDAWKTPAAAILKKLSNGAGAEDWAKYKELIIVPDSFLWYVPFEALPLPGSETGASLISHLNIRYAPTMSLVLGDRRGQKPLSKTAIVAGKILPREDERIAAAVAEQLATALPGSTVLTGNTVAPGSLLGTQFDRLVMLTDMEETDKLPFGWSPLQLDRGKPGANLSDWMTLPWGCPEQLVFPTFHSPAEYGLKRGGNGDEMFLTICGLMASGSRSMLLSRWRVGGRSTADFVREYSQELPHLPAADAHRRAITLLRGTSLDPREEGRLRAPATLEEFKPEHPFFWAGYMLVDSSAYVPREKAKPAAE</sequence>
<dbReference type="InterPro" id="IPR024983">
    <property type="entry name" value="CHAT_dom"/>
</dbReference>
<dbReference type="InterPro" id="IPR011990">
    <property type="entry name" value="TPR-like_helical_dom_sf"/>
</dbReference>
<dbReference type="Proteomes" id="UP000315017">
    <property type="component" value="Chromosome"/>
</dbReference>
<dbReference type="OrthoDB" id="220906at2"/>
<dbReference type="Gene3D" id="1.25.40.10">
    <property type="entry name" value="Tetratricopeptide repeat domain"/>
    <property type="match status" value="1"/>
</dbReference>
<accession>A0A517YHG4</accession>
<evidence type="ECO:0000313" key="3">
    <source>
        <dbReference type="Proteomes" id="UP000315017"/>
    </source>
</evidence>
<evidence type="ECO:0000259" key="1">
    <source>
        <dbReference type="Pfam" id="PF12770"/>
    </source>
</evidence>
<evidence type="ECO:0000313" key="2">
    <source>
        <dbReference type="EMBL" id="QDU29670.1"/>
    </source>
</evidence>
<reference evidence="2 3" key="1">
    <citation type="submission" date="2019-02" db="EMBL/GenBank/DDBJ databases">
        <title>Deep-cultivation of Planctomycetes and their phenomic and genomic characterization uncovers novel biology.</title>
        <authorList>
            <person name="Wiegand S."/>
            <person name="Jogler M."/>
            <person name="Boedeker C."/>
            <person name="Pinto D."/>
            <person name="Vollmers J."/>
            <person name="Rivas-Marin E."/>
            <person name="Kohn T."/>
            <person name="Peeters S.H."/>
            <person name="Heuer A."/>
            <person name="Rast P."/>
            <person name="Oberbeckmann S."/>
            <person name="Bunk B."/>
            <person name="Jeske O."/>
            <person name="Meyerdierks A."/>
            <person name="Storesund J.E."/>
            <person name="Kallscheuer N."/>
            <person name="Luecker S."/>
            <person name="Lage O.M."/>
            <person name="Pohl T."/>
            <person name="Merkel B.J."/>
            <person name="Hornburger P."/>
            <person name="Mueller R.-W."/>
            <person name="Bruemmer F."/>
            <person name="Labrenz M."/>
            <person name="Spormann A.M."/>
            <person name="Op den Camp H."/>
            <person name="Overmann J."/>
            <person name="Amann R."/>
            <person name="Jetten M.S.M."/>
            <person name="Mascher T."/>
            <person name="Medema M.H."/>
            <person name="Devos D.P."/>
            <person name="Kaster A.-K."/>
            <person name="Ovreas L."/>
            <person name="Rohde M."/>
            <person name="Galperin M.Y."/>
            <person name="Jogler C."/>
        </authorList>
    </citation>
    <scope>NUCLEOTIDE SEQUENCE [LARGE SCALE GENOMIC DNA]</scope>
    <source>
        <strain evidence="2 3">ETA_A8</strain>
    </source>
</reference>
<keyword evidence="3" id="KW-1185">Reference proteome</keyword>
<dbReference type="SUPFAM" id="SSF48452">
    <property type="entry name" value="TPR-like"/>
    <property type="match status" value="1"/>
</dbReference>
<proteinExistence type="predicted"/>
<protein>
    <submittedName>
        <fullName evidence="2">CHAT domain protein</fullName>
    </submittedName>
</protein>
<feature type="domain" description="CHAT" evidence="1">
    <location>
        <begin position="737"/>
        <end position="804"/>
    </location>
</feature>
<dbReference type="Pfam" id="PF12770">
    <property type="entry name" value="CHAT"/>
    <property type="match status" value="2"/>
</dbReference>
<feature type="domain" description="CHAT" evidence="1">
    <location>
        <begin position="922"/>
        <end position="1006"/>
    </location>
</feature>
<name>A0A517YHG4_9BACT</name>
<dbReference type="EMBL" id="CP036274">
    <property type="protein sequence ID" value="QDU29670.1"/>
    <property type="molecule type" value="Genomic_DNA"/>
</dbReference>
<dbReference type="KEGG" id="aagg:ETAA8_47850"/>
<gene>
    <name evidence="2" type="ORF">ETAA8_47850</name>
</gene>
<dbReference type="AlphaFoldDB" id="A0A517YHG4"/>
<organism evidence="2 3">
    <name type="scientific">Anatilimnocola aggregata</name>
    <dbReference type="NCBI Taxonomy" id="2528021"/>
    <lineage>
        <taxon>Bacteria</taxon>
        <taxon>Pseudomonadati</taxon>
        <taxon>Planctomycetota</taxon>
        <taxon>Planctomycetia</taxon>
        <taxon>Pirellulales</taxon>
        <taxon>Pirellulaceae</taxon>
        <taxon>Anatilimnocola</taxon>
    </lineage>
</organism>